<evidence type="ECO:0000313" key="3">
    <source>
        <dbReference type="EMBL" id="GHF24718.1"/>
    </source>
</evidence>
<name>A0A8J3M2R9_9MICO</name>
<organism evidence="3 4">
    <name type="scientific">Pseudolysinimonas yzui</name>
    <dbReference type="NCBI Taxonomy" id="2708254"/>
    <lineage>
        <taxon>Bacteria</taxon>
        <taxon>Bacillati</taxon>
        <taxon>Actinomycetota</taxon>
        <taxon>Actinomycetes</taxon>
        <taxon>Micrococcales</taxon>
        <taxon>Microbacteriaceae</taxon>
        <taxon>Pseudolysinimonas</taxon>
    </lineage>
</organism>
<feature type="transmembrane region" description="Helical" evidence="1">
    <location>
        <begin position="58"/>
        <end position="80"/>
    </location>
</feature>
<feature type="chain" id="PRO_5039544886" evidence="2">
    <location>
        <begin position="20"/>
        <end position="100"/>
    </location>
</feature>
<dbReference type="EMBL" id="BNAI01000008">
    <property type="protein sequence ID" value="GHF24718.1"/>
    <property type="molecule type" value="Genomic_DNA"/>
</dbReference>
<sequence length="100" mass="10373">MDRGWFRSRWMALTSVALAVAAVGVDVAEQAARAAVPPPHPEDPYPLWASNEELQADGLWVLHVVVALASFGFGLASVALDRGRALGAAAAAAAVVVLVL</sequence>
<keyword evidence="2" id="KW-0732">Signal</keyword>
<dbReference type="AlphaFoldDB" id="A0A8J3M2R9"/>
<proteinExistence type="predicted"/>
<evidence type="ECO:0000256" key="1">
    <source>
        <dbReference type="SAM" id="Phobius"/>
    </source>
</evidence>
<reference evidence="3" key="1">
    <citation type="journal article" date="2014" name="Int. J. Syst. Evol. Microbiol.">
        <title>Complete genome sequence of Corynebacterium casei LMG S-19264T (=DSM 44701T), isolated from a smear-ripened cheese.</title>
        <authorList>
            <consortium name="US DOE Joint Genome Institute (JGI-PGF)"/>
            <person name="Walter F."/>
            <person name="Albersmeier A."/>
            <person name="Kalinowski J."/>
            <person name="Ruckert C."/>
        </authorList>
    </citation>
    <scope>NUCLEOTIDE SEQUENCE</scope>
    <source>
        <strain evidence="3">CGMCC 1.16548</strain>
    </source>
</reference>
<comment type="caution">
    <text evidence="3">The sequence shown here is derived from an EMBL/GenBank/DDBJ whole genome shotgun (WGS) entry which is preliminary data.</text>
</comment>
<reference evidence="3" key="2">
    <citation type="submission" date="2020-09" db="EMBL/GenBank/DDBJ databases">
        <authorList>
            <person name="Sun Q."/>
            <person name="Zhou Y."/>
        </authorList>
    </citation>
    <scope>NUCLEOTIDE SEQUENCE</scope>
    <source>
        <strain evidence="3">CGMCC 1.16548</strain>
    </source>
</reference>
<gene>
    <name evidence="3" type="ORF">GCM10011600_27310</name>
</gene>
<accession>A0A8J3M2R9</accession>
<keyword evidence="4" id="KW-1185">Reference proteome</keyword>
<protein>
    <submittedName>
        <fullName evidence="3">Uncharacterized protein</fullName>
    </submittedName>
</protein>
<dbReference type="RefSeq" id="WP_191284092.1">
    <property type="nucleotide sequence ID" value="NZ_BNAI01000008.1"/>
</dbReference>
<evidence type="ECO:0000313" key="4">
    <source>
        <dbReference type="Proteomes" id="UP000617531"/>
    </source>
</evidence>
<keyword evidence="1" id="KW-0472">Membrane</keyword>
<evidence type="ECO:0000256" key="2">
    <source>
        <dbReference type="SAM" id="SignalP"/>
    </source>
</evidence>
<dbReference type="Proteomes" id="UP000617531">
    <property type="component" value="Unassembled WGS sequence"/>
</dbReference>
<feature type="signal peptide" evidence="2">
    <location>
        <begin position="1"/>
        <end position="19"/>
    </location>
</feature>
<keyword evidence="1" id="KW-1133">Transmembrane helix</keyword>
<keyword evidence="1" id="KW-0812">Transmembrane</keyword>